<dbReference type="PROSITE" id="PS50164">
    <property type="entry name" value="GIY_YIG"/>
    <property type="match status" value="1"/>
</dbReference>
<dbReference type="InterPro" id="IPR050190">
    <property type="entry name" value="UPF0213_domain"/>
</dbReference>
<evidence type="ECO:0000259" key="2">
    <source>
        <dbReference type="PROSITE" id="PS50164"/>
    </source>
</evidence>
<evidence type="ECO:0000256" key="1">
    <source>
        <dbReference type="ARBA" id="ARBA00007435"/>
    </source>
</evidence>
<dbReference type="OrthoDB" id="9807770at2"/>
<dbReference type="PANTHER" id="PTHR34477:SF1">
    <property type="entry name" value="UPF0213 PROTEIN YHBQ"/>
    <property type="match status" value="1"/>
</dbReference>
<accession>A0A844FGF2</accession>
<dbReference type="Gene3D" id="3.40.1440.10">
    <property type="entry name" value="GIY-YIG endonuclease"/>
    <property type="match status" value="1"/>
</dbReference>
<gene>
    <name evidence="3" type="ORF">FYJ27_04780</name>
</gene>
<reference evidence="3 4" key="1">
    <citation type="submission" date="2019-08" db="EMBL/GenBank/DDBJ databases">
        <title>In-depth cultivation of the pig gut microbiome towards novel bacterial diversity and tailored functional studies.</title>
        <authorList>
            <person name="Wylensek D."/>
            <person name="Hitch T.C.A."/>
            <person name="Clavel T."/>
        </authorList>
    </citation>
    <scope>NUCLEOTIDE SEQUENCE [LARGE SCALE GENOMIC DNA]</scope>
    <source>
        <strain evidence="3 4">Med78-601-WT-4W-RMD-3</strain>
    </source>
</reference>
<dbReference type="AlphaFoldDB" id="A0A844FGF2"/>
<dbReference type="SUPFAM" id="SSF82771">
    <property type="entry name" value="GIY-YIG endonuclease"/>
    <property type="match status" value="1"/>
</dbReference>
<evidence type="ECO:0000313" key="3">
    <source>
        <dbReference type="EMBL" id="MSS43048.1"/>
    </source>
</evidence>
<comment type="caution">
    <text evidence="3">The sequence shown here is derived from an EMBL/GenBank/DDBJ whole genome shotgun (WGS) entry which is preliminary data.</text>
</comment>
<dbReference type="PANTHER" id="PTHR34477">
    <property type="entry name" value="UPF0213 PROTEIN YHBQ"/>
    <property type="match status" value="1"/>
</dbReference>
<sequence length="81" mass="9713">MCYIYILECSDKTLYTGWTNNLEKRIETHSKGKGAKYTRARLPVKLVYFEKYNDKISAQKREYEIKQMSRKEKLKLINDIS</sequence>
<protein>
    <submittedName>
        <fullName evidence="3">GIY-YIG nuclease family protein</fullName>
    </submittedName>
</protein>
<evidence type="ECO:0000313" key="4">
    <source>
        <dbReference type="Proteomes" id="UP000462760"/>
    </source>
</evidence>
<name>A0A844FGF2_9FIRM</name>
<dbReference type="EMBL" id="VULR01000005">
    <property type="protein sequence ID" value="MSS43048.1"/>
    <property type="molecule type" value="Genomic_DNA"/>
</dbReference>
<dbReference type="Proteomes" id="UP000462760">
    <property type="component" value="Unassembled WGS sequence"/>
</dbReference>
<proteinExistence type="inferred from homology"/>
<dbReference type="InterPro" id="IPR035901">
    <property type="entry name" value="GIY-YIG_endonuc_sf"/>
</dbReference>
<feature type="domain" description="GIY-YIG" evidence="2">
    <location>
        <begin position="1"/>
        <end position="75"/>
    </location>
</feature>
<dbReference type="Pfam" id="PF01541">
    <property type="entry name" value="GIY-YIG"/>
    <property type="match status" value="1"/>
</dbReference>
<dbReference type="RefSeq" id="WP_154483727.1">
    <property type="nucleotide sequence ID" value="NZ_JAHLOA010000001.1"/>
</dbReference>
<comment type="similarity">
    <text evidence="1">Belongs to the UPF0213 family.</text>
</comment>
<dbReference type="CDD" id="cd10456">
    <property type="entry name" value="GIY-YIG_UPF0213"/>
    <property type="match status" value="1"/>
</dbReference>
<organism evidence="3 4">
    <name type="scientific">Anaerosalibacter bizertensis</name>
    <dbReference type="NCBI Taxonomy" id="932217"/>
    <lineage>
        <taxon>Bacteria</taxon>
        <taxon>Bacillati</taxon>
        <taxon>Bacillota</taxon>
        <taxon>Tissierellia</taxon>
        <taxon>Tissierellales</taxon>
        <taxon>Sporanaerobacteraceae</taxon>
        <taxon>Anaerosalibacter</taxon>
    </lineage>
</organism>
<dbReference type="InterPro" id="IPR000305">
    <property type="entry name" value="GIY-YIG_endonuc"/>
</dbReference>